<keyword evidence="2" id="KW-1185">Reference proteome</keyword>
<reference evidence="1 2" key="1">
    <citation type="submission" date="2018-10" db="EMBL/GenBank/DDBJ databases">
        <title>Anaerotruncus faecis sp. nov., isolated from human feces.</title>
        <authorList>
            <person name="Wang Y.-J."/>
        </authorList>
    </citation>
    <scope>NUCLEOTIDE SEQUENCE [LARGE SCALE GENOMIC DNA]</scope>
    <source>
        <strain evidence="1 2">22A2-44</strain>
    </source>
</reference>
<dbReference type="EMBL" id="RCHT01000063">
    <property type="protein sequence ID" value="RLL06191.1"/>
    <property type="molecule type" value="Genomic_DNA"/>
</dbReference>
<dbReference type="AlphaFoldDB" id="A0A498CJC0"/>
<protein>
    <submittedName>
        <fullName evidence="1">Uncharacterized protein</fullName>
    </submittedName>
</protein>
<evidence type="ECO:0000313" key="2">
    <source>
        <dbReference type="Proteomes" id="UP000276301"/>
    </source>
</evidence>
<dbReference type="RefSeq" id="WP_121587736.1">
    <property type="nucleotide sequence ID" value="NZ_RCHT01000063.1"/>
</dbReference>
<dbReference type="Proteomes" id="UP000276301">
    <property type="component" value="Unassembled WGS sequence"/>
</dbReference>
<sequence length="75" mass="8341">MNYAIIQNGVVVNMIVIAPYNTSDFPDAVPVGDKPVGIGDEYRDGKFWRDGAEVLSPTELSTVKTQGILKRIFRR</sequence>
<accession>A0A498CJC0</accession>
<organism evidence="1 2">
    <name type="scientific">Anaerotruncus massiliensis</name>
    <name type="common">ex Liu et al. 2021</name>
    <dbReference type="NCBI Taxonomy" id="2321404"/>
    <lineage>
        <taxon>Bacteria</taxon>
        <taxon>Bacillati</taxon>
        <taxon>Bacillota</taxon>
        <taxon>Clostridia</taxon>
        <taxon>Eubacteriales</taxon>
        <taxon>Oscillospiraceae</taxon>
        <taxon>Anaerotruncus</taxon>
    </lineage>
</organism>
<proteinExistence type="predicted"/>
<evidence type="ECO:0000313" key="1">
    <source>
        <dbReference type="EMBL" id="RLL06191.1"/>
    </source>
</evidence>
<gene>
    <name evidence="1" type="ORF">D4A47_13865</name>
</gene>
<name>A0A498CJC0_9FIRM</name>
<comment type="caution">
    <text evidence="1">The sequence shown here is derived from an EMBL/GenBank/DDBJ whole genome shotgun (WGS) entry which is preliminary data.</text>
</comment>